<dbReference type="InterPro" id="IPR036188">
    <property type="entry name" value="FAD/NAD-bd_sf"/>
</dbReference>
<evidence type="ECO:0000256" key="7">
    <source>
        <dbReference type="ARBA" id="ARBA00022692"/>
    </source>
</evidence>
<dbReference type="InterPro" id="IPR000172">
    <property type="entry name" value="GMC_OxRdtase_N"/>
</dbReference>
<feature type="domain" description="FAD-dependent oxidoreductase 2 FAD-binding" evidence="16">
    <location>
        <begin position="259"/>
        <end position="291"/>
    </location>
</feature>
<dbReference type="SUPFAM" id="SSF51905">
    <property type="entry name" value="FAD/NAD(P)-binding domain"/>
    <property type="match status" value="1"/>
</dbReference>
<dbReference type="PANTHER" id="PTHR46056">
    <property type="entry name" value="LONG-CHAIN-ALCOHOL OXIDASE"/>
    <property type="match status" value="1"/>
</dbReference>
<keyword evidence="8 14" id="KW-0274">FAD</keyword>
<reference evidence="18 19" key="1">
    <citation type="journal article" date="2021" name="Nat. Plants">
        <title>The Taxus genome provides insights into paclitaxel biosynthesis.</title>
        <authorList>
            <person name="Xiong X."/>
            <person name="Gou J."/>
            <person name="Liao Q."/>
            <person name="Li Y."/>
            <person name="Zhou Q."/>
            <person name="Bi G."/>
            <person name="Li C."/>
            <person name="Du R."/>
            <person name="Wang X."/>
            <person name="Sun T."/>
            <person name="Guo L."/>
            <person name="Liang H."/>
            <person name="Lu P."/>
            <person name="Wu Y."/>
            <person name="Zhang Z."/>
            <person name="Ro D.K."/>
            <person name="Shang Y."/>
            <person name="Huang S."/>
            <person name="Yan J."/>
        </authorList>
    </citation>
    <scope>NUCLEOTIDE SEQUENCE [LARGE SCALE GENOMIC DNA]</scope>
    <source>
        <strain evidence="18">Ta-2019</strain>
    </source>
</reference>
<feature type="binding site" evidence="14">
    <location>
        <begin position="258"/>
        <end position="273"/>
    </location>
    <ligand>
        <name>FAD</name>
        <dbReference type="ChEBI" id="CHEBI:57692"/>
    </ligand>
</feature>
<dbReference type="Gene3D" id="3.50.50.60">
    <property type="entry name" value="FAD/NAD(P)-binding domain"/>
    <property type="match status" value="2"/>
</dbReference>
<dbReference type="Pfam" id="PF00890">
    <property type="entry name" value="FAD_binding_2"/>
    <property type="match status" value="1"/>
</dbReference>
<keyword evidence="11 12" id="KW-0472">Membrane</keyword>
<dbReference type="Pfam" id="PF05199">
    <property type="entry name" value="GMC_oxred_C"/>
    <property type="match status" value="1"/>
</dbReference>
<dbReference type="InterPro" id="IPR003953">
    <property type="entry name" value="FAD-dep_OxRdtase_2_FAD-bd"/>
</dbReference>
<dbReference type="InterPro" id="IPR012400">
    <property type="entry name" value="Long_Oxdase"/>
</dbReference>
<dbReference type="GO" id="GO:0016020">
    <property type="term" value="C:membrane"/>
    <property type="evidence" value="ECO:0007669"/>
    <property type="project" value="UniProtKB-SubCell"/>
</dbReference>
<accession>A0AA38FVX4</accession>
<evidence type="ECO:0000256" key="1">
    <source>
        <dbReference type="ARBA" id="ARBA00000920"/>
    </source>
</evidence>
<dbReference type="PANTHER" id="PTHR46056:SF12">
    <property type="entry name" value="LONG-CHAIN-ALCOHOL OXIDASE"/>
    <property type="match status" value="1"/>
</dbReference>
<sequence length="766" mass="82855">MEGEEPGNFNGVLKIENGFQRKNHGMLETQVTGFSKAQMSSLTALCNAFFPSLPLQASGLLLDGSNFSKDAEEFYRASLPDGWGTSEVAETMKNVLKPEALKILKTILWLLSTSLGTFLLAGRQSLATNFPFVQKFGDLPGEKREKVLLDWSVSSLSLFRTIFKAFKGSLTWNHFSRVDERGHNPFWKAIQYCGPDPAAISAQISPKPLQSSVIDVSALYGEELTSALESHGCKLSKASHVASLANVHCSSTDHAIECDVVIVGSGSGGGVAAAVLAEAGFKVVILEKGGYLARHDLDLLEGNSVRDMYEEQGLLRTEDQNMAIFAGSTVGGGSAVNWSAAFRTPDHVLREWEETFRLGLFGSFRYHEAMDRVCTRLGVQEGFEKESFQNAVLRKGCEALGYHVGNIPRNATADHYCGWCNFGCRRGIKQATSETWLVDAANADAVILSRCSAHRVLHAPNGDRLHPDRKARKAIGVVAKIGDTDRQLFIRARATIAASGALRTPPLLRTSGLKNPHIGKNLHLHPVQIVWGYFPPGVGPDGSCYEGGIMTAFSNEGAAWKTSAYGALLQTPILHPATFATIMPWRSGSHFKATMLKFSRTCSLIVLLRDKGGGTVAAKPDGSLAVRYEIRTDDQARASDAVAKGLRVLAAAGAVEIGTHHQDVESFKVEYGSSSRHFDEYVDNVAKKGGAPLYCAHQMGSCRMGVSEEEGGVDEFCESWEVEGLYVGDGSVLPTTLGVNPMITIQSVAFCVAHNVVDYLNKVSSA</sequence>
<evidence type="ECO:0000256" key="12">
    <source>
        <dbReference type="PIRNR" id="PIRNR028937"/>
    </source>
</evidence>
<gene>
    <name evidence="18" type="ORF">KI387_026188</name>
</gene>
<evidence type="ECO:0000259" key="15">
    <source>
        <dbReference type="Pfam" id="PF00732"/>
    </source>
</evidence>
<keyword evidence="10 12" id="KW-0560">Oxidoreductase</keyword>
<feature type="domain" description="Glucose-methanol-choline oxidoreductase N-terminal" evidence="15">
    <location>
        <begin position="307"/>
        <end position="527"/>
    </location>
</feature>
<evidence type="ECO:0000256" key="13">
    <source>
        <dbReference type="PIRSR" id="PIRSR028937-1"/>
    </source>
</evidence>
<evidence type="ECO:0000313" key="19">
    <source>
        <dbReference type="Proteomes" id="UP000824469"/>
    </source>
</evidence>
<dbReference type="InterPro" id="IPR007867">
    <property type="entry name" value="GMC_OxRtase_C"/>
</dbReference>
<evidence type="ECO:0000256" key="3">
    <source>
        <dbReference type="ARBA" id="ARBA00004370"/>
    </source>
</evidence>
<organism evidence="18 19">
    <name type="scientific">Taxus chinensis</name>
    <name type="common">Chinese yew</name>
    <name type="synonym">Taxus wallichiana var. chinensis</name>
    <dbReference type="NCBI Taxonomy" id="29808"/>
    <lineage>
        <taxon>Eukaryota</taxon>
        <taxon>Viridiplantae</taxon>
        <taxon>Streptophyta</taxon>
        <taxon>Embryophyta</taxon>
        <taxon>Tracheophyta</taxon>
        <taxon>Spermatophyta</taxon>
        <taxon>Pinopsida</taxon>
        <taxon>Pinidae</taxon>
        <taxon>Conifers II</taxon>
        <taxon>Cupressales</taxon>
        <taxon>Taxaceae</taxon>
        <taxon>Taxus</taxon>
    </lineage>
</organism>
<evidence type="ECO:0000313" key="18">
    <source>
        <dbReference type="EMBL" id="KAH9311153.1"/>
    </source>
</evidence>
<evidence type="ECO:0000256" key="8">
    <source>
        <dbReference type="ARBA" id="ARBA00022827"/>
    </source>
</evidence>
<dbReference type="GO" id="GO:0046577">
    <property type="term" value="F:long-chain-alcohol oxidase activity"/>
    <property type="evidence" value="ECO:0007669"/>
    <property type="project" value="UniProtKB-EC"/>
</dbReference>
<evidence type="ECO:0000259" key="16">
    <source>
        <dbReference type="Pfam" id="PF00890"/>
    </source>
</evidence>
<dbReference type="EMBL" id="JAHRHJ020000006">
    <property type="protein sequence ID" value="KAH9311153.1"/>
    <property type="molecule type" value="Genomic_DNA"/>
</dbReference>
<protein>
    <recommendedName>
        <fullName evidence="5 12">Long-chain-alcohol oxidase</fullName>
        <ecNumber evidence="5 12">1.1.3.20</ecNumber>
    </recommendedName>
</protein>
<feature type="active site" description="Proton acceptor" evidence="13">
    <location>
        <position position="697"/>
    </location>
</feature>
<name>A0AA38FVX4_TAXCH</name>
<evidence type="ECO:0000256" key="14">
    <source>
        <dbReference type="PIRSR" id="PIRSR028937-2"/>
    </source>
</evidence>
<dbReference type="OMA" id="DHAIECD"/>
<keyword evidence="19" id="KW-1185">Reference proteome</keyword>
<dbReference type="EC" id="1.1.3.20" evidence="5 12"/>
<evidence type="ECO:0000256" key="9">
    <source>
        <dbReference type="ARBA" id="ARBA00022989"/>
    </source>
</evidence>
<dbReference type="GO" id="GO:0050660">
    <property type="term" value="F:flavin adenine dinucleotide binding"/>
    <property type="evidence" value="ECO:0007669"/>
    <property type="project" value="InterPro"/>
</dbReference>
<evidence type="ECO:0000256" key="4">
    <source>
        <dbReference type="ARBA" id="ARBA00010790"/>
    </source>
</evidence>
<proteinExistence type="inferred from homology"/>
<comment type="subcellular location">
    <subcellularLocation>
        <location evidence="3 12">Membrane</location>
    </subcellularLocation>
</comment>
<comment type="similarity">
    <text evidence="4 12">Belongs to the GMC oxidoreductase family.</text>
</comment>
<evidence type="ECO:0000256" key="5">
    <source>
        <dbReference type="ARBA" id="ARBA00013125"/>
    </source>
</evidence>
<evidence type="ECO:0000256" key="2">
    <source>
        <dbReference type="ARBA" id="ARBA00003842"/>
    </source>
</evidence>
<dbReference type="Proteomes" id="UP000824469">
    <property type="component" value="Unassembled WGS sequence"/>
</dbReference>
<comment type="caution">
    <text evidence="18">The sequence shown here is derived from an EMBL/GenBank/DDBJ whole genome shotgun (WGS) entry which is preliminary data.</text>
</comment>
<dbReference type="PIRSF" id="PIRSF028937">
    <property type="entry name" value="Lg_Ch_AO"/>
    <property type="match status" value="1"/>
</dbReference>
<feature type="domain" description="Glucose-methanol-choline oxidoreductase C-terminal" evidence="17">
    <location>
        <begin position="619"/>
        <end position="749"/>
    </location>
</feature>
<keyword evidence="6" id="KW-0285">Flavoprotein</keyword>
<dbReference type="Pfam" id="PF00732">
    <property type="entry name" value="GMC_oxred_N"/>
    <property type="match status" value="1"/>
</dbReference>
<evidence type="ECO:0000256" key="11">
    <source>
        <dbReference type="ARBA" id="ARBA00023136"/>
    </source>
</evidence>
<comment type="catalytic activity">
    <reaction evidence="1 12">
        <text>a long-chain primary fatty alcohol + O2 = a long-chain fatty aldehyde + H2O2</text>
        <dbReference type="Rhea" id="RHEA:22756"/>
        <dbReference type="ChEBI" id="CHEBI:15379"/>
        <dbReference type="ChEBI" id="CHEBI:16240"/>
        <dbReference type="ChEBI" id="CHEBI:17176"/>
        <dbReference type="ChEBI" id="CHEBI:77396"/>
        <dbReference type="EC" id="1.1.3.20"/>
    </reaction>
</comment>
<keyword evidence="7" id="KW-0812">Transmembrane</keyword>
<dbReference type="AlphaFoldDB" id="A0AA38FVX4"/>
<evidence type="ECO:0000259" key="17">
    <source>
        <dbReference type="Pfam" id="PF05199"/>
    </source>
</evidence>
<evidence type="ECO:0000256" key="10">
    <source>
        <dbReference type="ARBA" id="ARBA00023002"/>
    </source>
</evidence>
<comment type="function">
    <text evidence="2 12">Long-chain fatty alcohol oxidase involved in the omega-oxidation pathway of lipid degradation.</text>
</comment>
<keyword evidence="9" id="KW-1133">Transmembrane helix</keyword>
<evidence type="ECO:0000256" key="6">
    <source>
        <dbReference type="ARBA" id="ARBA00022630"/>
    </source>
</evidence>